<sequence>MTDETVSWNLKKLKDDVWALYGKETLTLLVPCLESVLERQFYARYHFLEFKKLLTEFLEKHPDESSLFCSVFGASESDDDVFQEVSGQAQANIVACTQNLHALADTFAHVVYYALNLDASETTKIDEKYISIHSVIKKLALLADAEELKKELSDLFVCDSFIYLSDLVNHSKHRYLIGTNFTLNWAGVGLPHGFAFKAFEYKGRRHELRWIDGYVKEEYLRINSHTIILGNMINHVVHRRLTGRGG</sequence>
<accession>I4CR89</accession>
<protein>
    <submittedName>
        <fullName evidence="1">Uncharacterized protein</fullName>
    </submittedName>
</protein>
<organism evidence="1 2">
    <name type="scientific">Stutzerimonas stutzeri CCUG 29243</name>
    <dbReference type="NCBI Taxonomy" id="1196835"/>
    <lineage>
        <taxon>Bacteria</taxon>
        <taxon>Pseudomonadati</taxon>
        <taxon>Pseudomonadota</taxon>
        <taxon>Gammaproteobacteria</taxon>
        <taxon>Pseudomonadales</taxon>
        <taxon>Pseudomonadaceae</taxon>
        <taxon>Stutzerimonas</taxon>
    </lineage>
</organism>
<dbReference type="EMBL" id="CP003677">
    <property type="protein sequence ID" value="AFM32596.1"/>
    <property type="molecule type" value="Genomic_DNA"/>
</dbReference>
<dbReference type="HOGENOM" id="CLU_1154958_0_0_6"/>
<evidence type="ECO:0000313" key="2">
    <source>
        <dbReference type="Proteomes" id="UP000006063"/>
    </source>
</evidence>
<dbReference type="KEGG" id="psc:A458_06750"/>
<dbReference type="RefSeq" id="WP_014819642.1">
    <property type="nucleotide sequence ID" value="NC_018028.1"/>
</dbReference>
<evidence type="ECO:0000313" key="1">
    <source>
        <dbReference type="EMBL" id="AFM32596.1"/>
    </source>
</evidence>
<dbReference type="Proteomes" id="UP000006063">
    <property type="component" value="Chromosome"/>
</dbReference>
<reference evidence="1 2" key="1">
    <citation type="journal article" date="2012" name="J. Bacteriol.">
        <title>Complete Genome Sequence of the Naphthalene-Degrading Bacterium Pseudomonas stutzeri AN10 (CCUG 29243).</title>
        <authorList>
            <person name="Brunet-Galmes I."/>
            <person name="Busquets A."/>
            <person name="Pena A."/>
            <person name="Gomila M."/>
            <person name="Nogales B."/>
            <person name="Garcia-Valdes E."/>
            <person name="Lalucat J."/>
            <person name="Bennasar A."/>
            <person name="Bosch R."/>
        </authorList>
    </citation>
    <scope>NUCLEOTIDE SEQUENCE [LARGE SCALE GENOMIC DNA]</scope>
    <source>
        <strain evidence="1 2">CCUG 29243</strain>
    </source>
</reference>
<dbReference type="AlphaFoldDB" id="I4CR89"/>
<gene>
    <name evidence="1" type="ORF">A458_06750</name>
</gene>
<name>I4CR89_STUST</name>
<proteinExistence type="predicted"/>
<dbReference type="eggNOG" id="ENOG502ZQQR">
    <property type="taxonomic scope" value="Bacteria"/>
</dbReference>